<dbReference type="InterPro" id="IPR010795">
    <property type="entry name" value="Prenylcys_lyase"/>
</dbReference>
<evidence type="ECO:0000256" key="9">
    <source>
        <dbReference type="SAM" id="SignalP"/>
    </source>
</evidence>
<dbReference type="Pfam" id="PF07156">
    <property type="entry name" value="Prenylcys_lyase"/>
    <property type="match status" value="1"/>
</dbReference>
<evidence type="ECO:0000313" key="12">
    <source>
        <dbReference type="RefSeq" id="XP_024891930.1"/>
    </source>
</evidence>
<comment type="cofactor">
    <cofactor evidence="1">
        <name>FAD</name>
        <dbReference type="ChEBI" id="CHEBI:57692"/>
    </cofactor>
</comment>
<dbReference type="GO" id="GO:0030328">
    <property type="term" value="P:prenylcysteine catabolic process"/>
    <property type="evidence" value="ECO:0007669"/>
    <property type="project" value="InterPro"/>
</dbReference>
<dbReference type="Proteomes" id="UP000504618">
    <property type="component" value="Unplaced"/>
</dbReference>
<reference evidence="12" key="1">
    <citation type="submission" date="2025-08" db="UniProtKB">
        <authorList>
            <consortium name="RefSeq"/>
        </authorList>
    </citation>
    <scope>IDENTIFICATION</scope>
    <source>
        <tissue evidence="12">Whole body</tissue>
    </source>
</reference>
<dbReference type="Pfam" id="PF13450">
    <property type="entry name" value="NAD_binding_8"/>
    <property type="match status" value="1"/>
</dbReference>
<evidence type="ECO:0000256" key="3">
    <source>
        <dbReference type="ARBA" id="ARBA00022630"/>
    </source>
</evidence>
<keyword evidence="4 9" id="KW-0732">Signal</keyword>
<proteinExistence type="inferred from homology"/>
<dbReference type="InterPro" id="IPR017046">
    <property type="entry name" value="Prenylcysteine_Oxase1"/>
</dbReference>
<dbReference type="GO" id="GO:0030327">
    <property type="term" value="P:prenylated protein catabolic process"/>
    <property type="evidence" value="ECO:0007669"/>
    <property type="project" value="TreeGrafter"/>
</dbReference>
<organism evidence="11 12">
    <name type="scientific">Temnothorax curvispinosus</name>
    <dbReference type="NCBI Taxonomy" id="300111"/>
    <lineage>
        <taxon>Eukaryota</taxon>
        <taxon>Metazoa</taxon>
        <taxon>Ecdysozoa</taxon>
        <taxon>Arthropoda</taxon>
        <taxon>Hexapoda</taxon>
        <taxon>Insecta</taxon>
        <taxon>Pterygota</taxon>
        <taxon>Neoptera</taxon>
        <taxon>Endopterygota</taxon>
        <taxon>Hymenoptera</taxon>
        <taxon>Apocrita</taxon>
        <taxon>Aculeata</taxon>
        <taxon>Formicoidea</taxon>
        <taxon>Formicidae</taxon>
        <taxon>Myrmicinae</taxon>
        <taxon>Temnothorax</taxon>
    </lineage>
</organism>
<evidence type="ECO:0000256" key="2">
    <source>
        <dbReference type="ARBA" id="ARBA00009967"/>
    </source>
</evidence>
<evidence type="ECO:0000256" key="8">
    <source>
        <dbReference type="SAM" id="MobiDB-lite"/>
    </source>
</evidence>
<feature type="signal peptide" evidence="9">
    <location>
        <begin position="1"/>
        <end position="20"/>
    </location>
</feature>
<dbReference type="GeneID" id="112467512"/>
<keyword evidence="6" id="KW-0560">Oxidoreductase</keyword>
<comment type="similarity">
    <text evidence="2">Belongs to the prenylcysteine oxidase family.</text>
</comment>
<dbReference type="RefSeq" id="XP_024891930.1">
    <property type="nucleotide sequence ID" value="XM_025036162.1"/>
</dbReference>
<gene>
    <name evidence="12" type="primary">LOC112467512</name>
</gene>
<protein>
    <submittedName>
        <fullName evidence="12">Prenylcysteine oxidase-like</fullName>
    </submittedName>
</protein>
<keyword evidence="3" id="KW-0285">Flavoprotein</keyword>
<feature type="chain" id="PRO_5026957457" evidence="9">
    <location>
        <begin position="21"/>
        <end position="489"/>
    </location>
</feature>
<evidence type="ECO:0000256" key="5">
    <source>
        <dbReference type="ARBA" id="ARBA00022827"/>
    </source>
</evidence>
<sequence>MRQYTVALLVLGVLILQGFSLEPSEPRIAIIGGGIGGASASHFLTELLSGALDVDLYEARTIGGRLATVEIDGDEVEAGGTIIHPKNMYMQKFVELLGLEKKPPSKEKMGIWNGDEFVFIESDWSVISLWKLFYRYGYQPYTLQRHINSMIEDFTKIYDLQDAGQSFANVEALLSAMNKDFPKLLHTSTKEYFLQMDYSEKLIDELVESATVVNYGQDVTDIQSFVGSISLAASGDLWSVKGGNKKVPEQLIHRNEKVKVIPSRVTKIRNLLNHDDSHRYEVTYVNTDNAIMTSTYDIVIIATPLTRDQEFQIEFVDLPDLVFPGKYQTTYATFVKGDLALKYFDLQEAVDSILCCNPNKTKISSIGKVDSVDGSIKKNSSVWKIFSRTPVETRLLDVMFSDVIENTQIGWKAYPHYSTNMKLGNFKLHDALYHVNAIEWAASAMEMSAIAGRNVAILANKDFLQKSSSKMSNEEVLKSSPKKRTAGEL</sequence>
<feature type="region of interest" description="Disordered" evidence="8">
    <location>
        <begin position="469"/>
        <end position="489"/>
    </location>
</feature>
<dbReference type="AlphaFoldDB" id="A0A6J1RGI8"/>
<evidence type="ECO:0000259" key="10">
    <source>
        <dbReference type="Pfam" id="PF07156"/>
    </source>
</evidence>
<name>A0A6J1RGI8_9HYME</name>
<feature type="compositionally biased region" description="Basic residues" evidence="8">
    <location>
        <begin position="480"/>
        <end position="489"/>
    </location>
</feature>
<evidence type="ECO:0000313" key="11">
    <source>
        <dbReference type="Proteomes" id="UP000504618"/>
    </source>
</evidence>
<dbReference type="InterPro" id="IPR036188">
    <property type="entry name" value="FAD/NAD-bd_sf"/>
</dbReference>
<keyword evidence="11" id="KW-1185">Reference proteome</keyword>
<dbReference type="PANTHER" id="PTHR15944">
    <property type="entry name" value="FARNESYLCYSTEINE LYASE"/>
    <property type="match status" value="1"/>
</dbReference>
<dbReference type="OrthoDB" id="437369at2759"/>
<evidence type="ECO:0000256" key="7">
    <source>
        <dbReference type="ARBA" id="ARBA00023180"/>
    </source>
</evidence>
<keyword evidence="5" id="KW-0274">FAD</keyword>
<evidence type="ECO:0000256" key="4">
    <source>
        <dbReference type="ARBA" id="ARBA00022729"/>
    </source>
</evidence>
<evidence type="ECO:0000256" key="6">
    <source>
        <dbReference type="ARBA" id="ARBA00023002"/>
    </source>
</evidence>
<dbReference type="SUPFAM" id="SSF51905">
    <property type="entry name" value="FAD/NAD(P)-binding domain"/>
    <property type="match status" value="1"/>
</dbReference>
<accession>A0A6J1RGI8</accession>
<evidence type="ECO:0000256" key="1">
    <source>
        <dbReference type="ARBA" id="ARBA00001974"/>
    </source>
</evidence>
<keyword evidence="7" id="KW-0325">Glycoprotein</keyword>
<feature type="domain" description="Prenylcysteine lyase" evidence="10">
    <location>
        <begin position="119"/>
        <end position="468"/>
    </location>
</feature>
<dbReference type="GO" id="GO:0001735">
    <property type="term" value="F:prenylcysteine oxidase activity"/>
    <property type="evidence" value="ECO:0007669"/>
    <property type="project" value="InterPro"/>
</dbReference>
<dbReference type="PANTHER" id="PTHR15944:SF0">
    <property type="entry name" value="PRENYLCYSTEINE LYASE DOMAIN-CONTAINING PROTEIN"/>
    <property type="match status" value="1"/>
</dbReference>
<dbReference type="Gene3D" id="3.50.50.60">
    <property type="entry name" value="FAD/NAD(P)-binding domain"/>
    <property type="match status" value="1"/>
</dbReference>